<name>A0A7T5UGJ4_9BACT</name>
<organism evidence="1 2">
    <name type="scientific">Micavibrio aeruginosavorus</name>
    <dbReference type="NCBI Taxonomy" id="349221"/>
    <lineage>
        <taxon>Bacteria</taxon>
        <taxon>Pseudomonadati</taxon>
        <taxon>Bdellovibrionota</taxon>
        <taxon>Bdellovibrionia</taxon>
        <taxon>Bdellovibrionales</taxon>
        <taxon>Pseudobdellovibrionaceae</taxon>
        <taxon>Micavibrio</taxon>
    </lineage>
</organism>
<dbReference type="CDD" id="cd07067">
    <property type="entry name" value="HP_PGM_like"/>
    <property type="match status" value="1"/>
</dbReference>
<sequence length="172" mass="19498">MMGMKTLLLLRHGEAADPQGPGMDFQRKLTRQGLQDMQRLRDILVERGLMPQFAMASDAHRTQLTLREVTGEDYRGQVVFESALYNAEYKKIIETARQLNDRHDVALIVAHNPGIHMAAMNLVSDASDQALQTSLMQNYSSGTLTVLECPIERWEDLAERHNRLLDLIVPGR</sequence>
<evidence type="ECO:0000313" key="1">
    <source>
        <dbReference type="EMBL" id="QQG35956.1"/>
    </source>
</evidence>
<proteinExistence type="predicted"/>
<dbReference type="InterPro" id="IPR029033">
    <property type="entry name" value="His_PPase_superfam"/>
</dbReference>
<gene>
    <name evidence="1" type="ORF">HYS17_10715</name>
</gene>
<dbReference type="AlphaFoldDB" id="A0A7T5UGJ4"/>
<accession>A0A7T5UGJ4</accession>
<dbReference type="Proteomes" id="UP000595362">
    <property type="component" value="Chromosome"/>
</dbReference>
<evidence type="ECO:0008006" key="3">
    <source>
        <dbReference type="Google" id="ProtNLM"/>
    </source>
</evidence>
<evidence type="ECO:0000313" key="2">
    <source>
        <dbReference type="Proteomes" id="UP000595362"/>
    </source>
</evidence>
<dbReference type="Gene3D" id="3.40.50.1240">
    <property type="entry name" value="Phosphoglycerate mutase-like"/>
    <property type="match status" value="1"/>
</dbReference>
<dbReference type="InterPro" id="IPR013078">
    <property type="entry name" value="His_Pase_superF_clade-1"/>
</dbReference>
<dbReference type="EMBL" id="CP066681">
    <property type="protein sequence ID" value="QQG35956.1"/>
    <property type="molecule type" value="Genomic_DNA"/>
</dbReference>
<dbReference type="SUPFAM" id="SSF53254">
    <property type="entry name" value="Phosphoglycerate mutase-like"/>
    <property type="match status" value="1"/>
</dbReference>
<reference evidence="1 2" key="1">
    <citation type="submission" date="2020-07" db="EMBL/GenBank/DDBJ databases">
        <title>Huge and variable diversity of episymbiotic CPR bacteria and DPANN archaea in groundwater ecosystems.</title>
        <authorList>
            <person name="He C.Y."/>
            <person name="Keren R."/>
            <person name="Whittaker M."/>
            <person name="Farag I.F."/>
            <person name="Doudna J."/>
            <person name="Cate J.H.D."/>
            <person name="Banfield J.F."/>
        </authorList>
    </citation>
    <scope>NUCLEOTIDE SEQUENCE [LARGE SCALE GENOMIC DNA]</scope>
    <source>
        <strain evidence="1">NC_groundwater_70_Ag_B-0.1um_54_66</strain>
    </source>
</reference>
<protein>
    <recommendedName>
        <fullName evidence="3">Phosphohistidine phosphatase</fullName>
    </recommendedName>
</protein>